<protein>
    <recommendedName>
        <fullName evidence="3">Ferritin-like metal-binding protein YciE</fullName>
    </recommendedName>
</protein>
<dbReference type="EMBL" id="LVEN01000001">
    <property type="protein sequence ID" value="OCB78205.1"/>
    <property type="molecule type" value="Genomic_DNA"/>
</dbReference>
<keyword evidence="2" id="KW-1185">Reference proteome</keyword>
<dbReference type="InterPro" id="IPR012347">
    <property type="entry name" value="Ferritin-like"/>
</dbReference>
<dbReference type="PANTHER" id="PTHR30565:SF9">
    <property type="entry name" value="PROTEIN YCIF"/>
    <property type="match status" value="1"/>
</dbReference>
<evidence type="ECO:0000313" key="1">
    <source>
        <dbReference type="EMBL" id="OCB78205.1"/>
    </source>
</evidence>
<gene>
    <name evidence="1" type="ORF">FLP_00420</name>
</gene>
<dbReference type="RefSeq" id="WP_083195756.1">
    <property type="nucleotide sequence ID" value="NZ_LVEN01000001.1"/>
</dbReference>
<dbReference type="Proteomes" id="UP000093343">
    <property type="component" value="Unassembled WGS sequence"/>
</dbReference>
<dbReference type="InterPro" id="IPR010287">
    <property type="entry name" value="DUF892_YciF-like"/>
</dbReference>
<dbReference type="SUPFAM" id="SSF47240">
    <property type="entry name" value="Ferritin-like"/>
    <property type="match status" value="1"/>
</dbReference>
<dbReference type="Gene3D" id="1.20.1260.10">
    <property type="match status" value="1"/>
</dbReference>
<dbReference type="InterPro" id="IPR047114">
    <property type="entry name" value="YciF"/>
</dbReference>
<accession>A0ABX2XXC0</accession>
<dbReference type="PANTHER" id="PTHR30565">
    <property type="entry name" value="PROTEIN YCIF"/>
    <property type="match status" value="1"/>
</dbReference>
<reference evidence="2" key="1">
    <citation type="submission" date="2016-03" db="EMBL/GenBank/DDBJ databases">
        <title>Draft genome sequence of Paenibacillus glacialis DSM 22343.</title>
        <authorList>
            <person name="Shin S.-K."/>
            <person name="Yi H."/>
        </authorList>
    </citation>
    <scope>NUCLEOTIDE SEQUENCE [LARGE SCALE GENOMIC DNA]</scope>
    <source>
        <strain evidence="2">CCUG 60099</strain>
    </source>
</reference>
<evidence type="ECO:0008006" key="3">
    <source>
        <dbReference type="Google" id="ProtNLM"/>
    </source>
</evidence>
<dbReference type="InterPro" id="IPR009078">
    <property type="entry name" value="Ferritin-like_SF"/>
</dbReference>
<sequence>MLKYVKINVLFVLSLRNIIIRKFMKVTITRDLGATSPLSRDSSLHNLFMNQLREMIWSKRLWSKTIPKLINNVSSPNLIFIMNDHAAVTSKQIIRLQKALELTDVKGKGKKCVVIQALINKSKSTLEYTQQGPVRDAAIIANAQKIEHYCIAAITTLIEFGKVLGKNTIVDILRKILIEEKQTDTVLSEAAYNTINFDAAIDENKFLASHYYRGKTL</sequence>
<comment type="caution">
    <text evidence="1">The sequence shown here is derived from an EMBL/GenBank/DDBJ whole genome shotgun (WGS) entry which is preliminary data.</text>
</comment>
<proteinExistence type="predicted"/>
<evidence type="ECO:0000313" key="2">
    <source>
        <dbReference type="Proteomes" id="UP000093343"/>
    </source>
</evidence>
<dbReference type="Pfam" id="PF05974">
    <property type="entry name" value="DUF892"/>
    <property type="match status" value="1"/>
</dbReference>
<organism evidence="1 2">
    <name type="scientific">Flavobacterium piscis</name>
    <dbReference type="NCBI Taxonomy" id="1114874"/>
    <lineage>
        <taxon>Bacteria</taxon>
        <taxon>Pseudomonadati</taxon>
        <taxon>Bacteroidota</taxon>
        <taxon>Flavobacteriia</taxon>
        <taxon>Flavobacteriales</taxon>
        <taxon>Flavobacteriaceae</taxon>
        <taxon>Flavobacterium</taxon>
    </lineage>
</organism>
<name>A0ABX2XXC0_9FLAO</name>